<comment type="caution">
    <text evidence="2">The sequence shown here is derived from an EMBL/GenBank/DDBJ whole genome shotgun (WGS) entry which is preliminary data.</text>
</comment>
<proteinExistence type="predicted"/>
<evidence type="ECO:0000313" key="3">
    <source>
        <dbReference type="Proteomes" id="UP001289374"/>
    </source>
</evidence>
<dbReference type="Gene3D" id="1.10.1200.10">
    <property type="entry name" value="ACP-like"/>
    <property type="match status" value="1"/>
</dbReference>
<dbReference type="InterPro" id="IPR044813">
    <property type="entry name" value="ACP_chloroplastic"/>
</dbReference>
<keyword evidence="3" id="KW-1185">Reference proteome</keyword>
<dbReference type="GO" id="GO:0000036">
    <property type="term" value="F:acyl carrier activity"/>
    <property type="evidence" value="ECO:0007669"/>
    <property type="project" value="InterPro"/>
</dbReference>
<dbReference type="InterPro" id="IPR036736">
    <property type="entry name" value="ACP-like_sf"/>
</dbReference>
<accession>A0AAE2BUV1</accession>
<dbReference type="AlphaFoldDB" id="A0AAE2BUV1"/>
<dbReference type="PANTHER" id="PTHR46153">
    <property type="entry name" value="ACYL CARRIER PROTEIN"/>
    <property type="match status" value="1"/>
</dbReference>
<evidence type="ECO:0000313" key="2">
    <source>
        <dbReference type="EMBL" id="KAK4398586.1"/>
    </source>
</evidence>
<evidence type="ECO:0000256" key="1">
    <source>
        <dbReference type="SAM" id="MobiDB-lite"/>
    </source>
</evidence>
<protein>
    <submittedName>
        <fullName evidence="2">Acyl carrier protein 1, chloroplastic</fullName>
    </submittedName>
</protein>
<dbReference type="EMBL" id="JACGWL010000007">
    <property type="protein sequence ID" value="KAK4398586.1"/>
    <property type="molecule type" value="Genomic_DNA"/>
</dbReference>
<dbReference type="Proteomes" id="UP001289374">
    <property type="component" value="Unassembled WGS sequence"/>
</dbReference>
<organism evidence="2 3">
    <name type="scientific">Sesamum angolense</name>
    <dbReference type="NCBI Taxonomy" id="2727404"/>
    <lineage>
        <taxon>Eukaryota</taxon>
        <taxon>Viridiplantae</taxon>
        <taxon>Streptophyta</taxon>
        <taxon>Embryophyta</taxon>
        <taxon>Tracheophyta</taxon>
        <taxon>Spermatophyta</taxon>
        <taxon>Magnoliopsida</taxon>
        <taxon>eudicotyledons</taxon>
        <taxon>Gunneridae</taxon>
        <taxon>Pentapetalae</taxon>
        <taxon>asterids</taxon>
        <taxon>lamiids</taxon>
        <taxon>Lamiales</taxon>
        <taxon>Pedaliaceae</taxon>
        <taxon>Sesamum</taxon>
    </lineage>
</organism>
<dbReference type="SUPFAM" id="SSF47336">
    <property type="entry name" value="ACP-like"/>
    <property type="match status" value="1"/>
</dbReference>
<feature type="region of interest" description="Disordered" evidence="1">
    <location>
        <begin position="1"/>
        <end position="40"/>
    </location>
</feature>
<reference evidence="2" key="1">
    <citation type="submission" date="2020-06" db="EMBL/GenBank/DDBJ databases">
        <authorList>
            <person name="Li T."/>
            <person name="Hu X."/>
            <person name="Zhang T."/>
            <person name="Song X."/>
            <person name="Zhang H."/>
            <person name="Dai N."/>
            <person name="Sheng W."/>
            <person name="Hou X."/>
            <person name="Wei L."/>
        </authorList>
    </citation>
    <scope>NUCLEOTIDE SEQUENCE</scope>
    <source>
        <strain evidence="2">K16</strain>
        <tissue evidence="2">Leaf</tissue>
    </source>
</reference>
<name>A0AAE2BUV1_9LAMI</name>
<reference evidence="2" key="2">
    <citation type="journal article" date="2024" name="Plant">
        <title>Genomic evolution and insights into agronomic trait innovations of Sesamum species.</title>
        <authorList>
            <person name="Miao H."/>
            <person name="Wang L."/>
            <person name="Qu L."/>
            <person name="Liu H."/>
            <person name="Sun Y."/>
            <person name="Le M."/>
            <person name="Wang Q."/>
            <person name="Wei S."/>
            <person name="Zheng Y."/>
            <person name="Lin W."/>
            <person name="Duan Y."/>
            <person name="Cao H."/>
            <person name="Xiong S."/>
            <person name="Wang X."/>
            <person name="Wei L."/>
            <person name="Li C."/>
            <person name="Ma Q."/>
            <person name="Ju M."/>
            <person name="Zhao R."/>
            <person name="Li G."/>
            <person name="Mu C."/>
            <person name="Tian Q."/>
            <person name="Mei H."/>
            <person name="Zhang T."/>
            <person name="Gao T."/>
            <person name="Zhang H."/>
        </authorList>
    </citation>
    <scope>NUCLEOTIDE SEQUENCE</scope>
    <source>
        <strain evidence="2">K16</strain>
    </source>
</reference>
<dbReference type="PANTHER" id="PTHR46153:SF2">
    <property type="entry name" value="ACYL CARRIER PROTEIN"/>
    <property type="match status" value="1"/>
</dbReference>
<sequence>MASPPPAAPKNQSHPRKTSSLLHEHKNFVRYGRTPNSADRPEPVEFMMVLEEKFGVSVGEGGAEDIATVQDAADLIEKVRVR</sequence>
<gene>
    <name evidence="2" type="ORF">Sango_1334100</name>
</gene>